<comment type="caution">
    <text evidence="2">The sequence shown here is derived from an EMBL/GenBank/DDBJ whole genome shotgun (WGS) entry which is preliminary data.</text>
</comment>
<evidence type="ECO:0000259" key="1">
    <source>
        <dbReference type="Pfam" id="PF01370"/>
    </source>
</evidence>
<dbReference type="EMBL" id="BMTD01000013">
    <property type="protein sequence ID" value="GGV10050.1"/>
    <property type="molecule type" value="Genomic_DNA"/>
</dbReference>
<dbReference type="PANTHER" id="PTHR43245:SF52">
    <property type="entry name" value="NAD-DEPENDENT EPIMERASE_DEHYDRATASE"/>
    <property type="match status" value="1"/>
</dbReference>
<dbReference type="AlphaFoldDB" id="A0A918MDT4"/>
<organism evidence="2 3">
    <name type="scientific">Streptomyces filipinensis</name>
    <dbReference type="NCBI Taxonomy" id="66887"/>
    <lineage>
        <taxon>Bacteria</taxon>
        <taxon>Bacillati</taxon>
        <taxon>Actinomycetota</taxon>
        <taxon>Actinomycetes</taxon>
        <taxon>Kitasatosporales</taxon>
        <taxon>Streptomycetaceae</taxon>
        <taxon>Streptomyces</taxon>
    </lineage>
</organism>
<dbReference type="InterPro" id="IPR036291">
    <property type="entry name" value="NAD(P)-bd_dom_sf"/>
</dbReference>
<protein>
    <submittedName>
        <fullName evidence="2">NAD-dependent epimerase</fullName>
    </submittedName>
</protein>
<evidence type="ECO:0000313" key="2">
    <source>
        <dbReference type="EMBL" id="GGV10050.1"/>
    </source>
</evidence>
<dbReference type="RefSeq" id="WP_191876254.1">
    <property type="nucleotide sequence ID" value="NZ_BMTD01000013.1"/>
</dbReference>
<dbReference type="Gene3D" id="3.40.50.720">
    <property type="entry name" value="NAD(P)-binding Rossmann-like Domain"/>
    <property type="match status" value="1"/>
</dbReference>
<gene>
    <name evidence="2" type="ORF">GCM10010260_55760</name>
</gene>
<proteinExistence type="predicted"/>
<dbReference type="Proteomes" id="UP000618795">
    <property type="component" value="Unassembled WGS sequence"/>
</dbReference>
<feature type="domain" description="NAD-dependent epimerase/dehydratase" evidence="1">
    <location>
        <begin position="4"/>
        <end position="210"/>
    </location>
</feature>
<name>A0A918MDT4_9ACTN</name>
<dbReference type="InterPro" id="IPR001509">
    <property type="entry name" value="Epimerase_deHydtase"/>
</dbReference>
<accession>A0A918MDT4</accession>
<dbReference type="SUPFAM" id="SSF51735">
    <property type="entry name" value="NAD(P)-binding Rossmann-fold domains"/>
    <property type="match status" value="1"/>
</dbReference>
<reference evidence="2" key="2">
    <citation type="submission" date="2020-09" db="EMBL/GenBank/DDBJ databases">
        <authorList>
            <person name="Sun Q."/>
            <person name="Ohkuma M."/>
        </authorList>
    </citation>
    <scope>NUCLEOTIDE SEQUENCE</scope>
    <source>
        <strain evidence="2">JCM 4369</strain>
    </source>
</reference>
<dbReference type="InterPro" id="IPR050177">
    <property type="entry name" value="Lipid_A_modif_metabolic_enz"/>
</dbReference>
<reference evidence="2" key="1">
    <citation type="journal article" date="2014" name="Int. J. Syst. Evol. Microbiol.">
        <title>Complete genome sequence of Corynebacterium casei LMG S-19264T (=DSM 44701T), isolated from a smear-ripened cheese.</title>
        <authorList>
            <consortium name="US DOE Joint Genome Institute (JGI-PGF)"/>
            <person name="Walter F."/>
            <person name="Albersmeier A."/>
            <person name="Kalinowski J."/>
            <person name="Ruckert C."/>
        </authorList>
    </citation>
    <scope>NUCLEOTIDE SEQUENCE</scope>
    <source>
        <strain evidence="2">JCM 4369</strain>
    </source>
</reference>
<keyword evidence="3" id="KW-1185">Reference proteome</keyword>
<dbReference type="Pfam" id="PF01370">
    <property type="entry name" value="Epimerase"/>
    <property type="match status" value="1"/>
</dbReference>
<sequence>MTTIAVTGASGFCGSHVAATAAARGAEVLCVGRRPGPVGRHLPWDAAREVPDLADADLVVHCAAAVGDPVPGSHAEAAMAAVNVDGTARLLGAAAGRPVVWVSSASVYAPGPGRSRITEDHPVRGQLNAYGRTKAAGEALALAAGAVVLRPRAVYGPGDPHLVPRLVSRVRGGLLLLPGPSVRLSLTAVENLTEACLAAGDWPPGAYNIADPVPYDRDQAVGAVLRAHGVRARIHHIPPKVARTAADTARLLARLRPGTEPFLTRYAVDQLANSVVLDVSKAESQGWTGGRSLADHTAAALSVPERVRGAGR</sequence>
<dbReference type="PANTHER" id="PTHR43245">
    <property type="entry name" value="BIFUNCTIONAL POLYMYXIN RESISTANCE PROTEIN ARNA"/>
    <property type="match status" value="1"/>
</dbReference>
<evidence type="ECO:0000313" key="3">
    <source>
        <dbReference type="Proteomes" id="UP000618795"/>
    </source>
</evidence>